<dbReference type="SUPFAM" id="SSF55961">
    <property type="entry name" value="Bet v1-like"/>
    <property type="match status" value="1"/>
</dbReference>
<dbReference type="EMBL" id="FNLC01000005">
    <property type="protein sequence ID" value="SDR38726.1"/>
    <property type="molecule type" value="Genomic_DNA"/>
</dbReference>
<protein>
    <recommendedName>
        <fullName evidence="4">Polyketide cyclase / dehydrase and lipid transport</fullName>
    </recommendedName>
</protein>
<reference evidence="3" key="1">
    <citation type="submission" date="2016-10" db="EMBL/GenBank/DDBJ databases">
        <authorList>
            <person name="Varghese N."/>
            <person name="Submissions S."/>
        </authorList>
    </citation>
    <scope>NUCLEOTIDE SEQUENCE [LARGE SCALE GENOMIC DNA]</scope>
    <source>
        <strain evidence="3">DSM 24767</strain>
    </source>
</reference>
<evidence type="ECO:0000313" key="3">
    <source>
        <dbReference type="Proteomes" id="UP000198848"/>
    </source>
</evidence>
<keyword evidence="3" id="KW-1185">Reference proteome</keyword>
<sequence>MLGPLLHHFSRRDRTESASDTTDETERESEDDSLRRWPWLLFTLSLFAVYHTRLRPWHRRWGTTPREAVGTLPGDEFLSEPADRVTHAVEIDATPGAVWQWLVQIGQNRGGFYSYDVLENLVGADIHTVDRIVPEYQNLSEGDVVRLAPEDYPVSRPDSAPEVVRLEEERALVLRPPVEGETWVWAFVCRETDDGTTRLVARISSPAPSSRLEAVVGYLFWEPAHFVMERKMLREIKRRAQRWGETEGESVDIEASRR</sequence>
<dbReference type="OrthoDB" id="289730at2157"/>
<dbReference type="Proteomes" id="UP000198848">
    <property type="component" value="Unassembled WGS sequence"/>
</dbReference>
<gene>
    <name evidence="2" type="ORF">SAMN04489842_3618</name>
</gene>
<dbReference type="STRING" id="1095778.SAMN04489842_3618"/>
<organism evidence="2 3">
    <name type="scientific">Natronobacterium texcoconense</name>
    <dbReference type="NCBI Taxonomy" id="1095778"/>
    <lineage>
        <taxon>Archaea</taxon>
        <taxon>Methanobacteriati</taxon>
        <taxon>Methanobacteriota</taxon>
        <taxon>Stenosarchaea group</taxon>
        <taxon>Halobacteria</taxon>
        <taxon>Halobacteriales</taxon>
        <taxon>Natrialbaceae</taxon>
        <taxon>Natronobacterium</taxon>
    </lineage>
</organism>
<name>A0A1H1IMY4_NATTX</name>
<dbReference type="RefSeq" id="WP_090384924.1">
    <property type="nucleotide sequence ID" value="NZ_FNLC01000005.1"/>
</dbReference>
<evidence type="ECO:0000313" key="2">
    <source>
        <dbReference type="EMBL" id="SDR38726.1"/>
    </source>
</evidence>
<accession>A0A1H1IMY4</accession>
<dbReference type="AlphaFoldDB" id="A0A1H1IMY4"/>
<evidence type="ECO:0000256" key="1">
    <source>
        <dbReference type="SAM" id="MobiDB-lite"/>
    </source>
</evidence>
<evidence type="ECO:0008006" key="4">
    <source>
        <dbReference type="Google" id="ProtNLM"/>
    </source>
</evidence>
<proteinExistence type="predicted"/>
<feature type="region of interest" description="Disordered" evidence="1">
    <location>
        <begin position="9"/>
        <end position="29"/>
    </location>
</feature>